<dbReference type="EMBL" id="JBHSLI010000001">
    <property type="protein sequence ID" value="MFC5292399.1"/>
    <property type="molecule type" value="Genomic_DNA"/>
</dbReference>
<keyword evidence="3" id="KW-1185">Reference proteome</keyword>
<comment type="caution">
    <text evidence="2">The sequence shown here is derived from an EMBL/GenBank/DDBJ whole genome shotgun (WGS) entry which is preliminary data.</text>
</comment>
<feature type="region of interest" description="Disordered" evidence="1">
    <location>
        <begin position="204"/>
        <end position="241"/>
    </location>
</feature>
<protein>
    <recommendedName>
        <fullName evidence="4">Phage tail collar domain-containing protein</fullName>
    </recommendedName>
</protein>
<reference evidence="3" key="1">
    <citation type="journal article" date="2019" name="Int. J. Syst. Evol. Microbiol.">
        <title>The Global Catalogue of Microorganisms (GCM) 10K type strain sequencing project: providing services to taxonomists for standard genome sequencing and annotation.</title>
        <authorList>
            <consortium name="The Broad Institute Genomics Platform"/>
            <consortium name="The Broad Institute Genome Sequencing Center for Infectious Disease"/>
            <person name="Wu L."/>
            <person name="Ma J."/>
        </authorList>
    </citation>
    <scope>NUCLEOTIDE SEQUENCE [LARGE SCALE GENOMIC DNA]</scope>
    <source>
        <strain evidence="3">CGMCC 1.15643</strain>
    </source>
</reference>
<dbReference type="SUPFAM" id="SSF88874">
    <property type="entry name" value="Receptor-binding domain of short tail fibre protein gp12"/>
    <property type="match status" value="1"/>
</dbReference>
<evidence type="ECO:0000313" key="3">
    <source>
        <dbReference type="Proteomes" id="UP001595976"/>
    </source>
</evidence>
<gene>
    <name evidence="2" type="ORF">ACFPK2_05270</name>
</gene>
<accession>A0ABW0F1J2</accession>
<dbReference type="InterPro" id="IPR037053">
    <property type="entry name" value="Phage_tail_collar_dom_sf"/>
</dbReference>
<evidence type="ECO:0008006" key="4">
    <source>
        <dbReference type="Google" id="ProtNLM"/>
    </source>
</evidence>
<evidence type="ECO:0000256" key="1">
    <source>
        <dbReference type="SAM" id="MobiDB-lite"/>
    </source>
</evidence>
<organism evidence="2 3">
    <name type="scientific">Bosea minatitlanensis</name>
    <dbReference type="NCBI Taxonomy" id="128782"/>
    <lineage>
        <taxon>Bacteria</taxon>
        <taxon>Pseudomonadati</taxon>
        <taxon>Pseudomonadota</taxon>
        <taxon>Alphaproteobacteria</taxon>
        <taxon>Hyphomicrobiales</taxon>
        <taxon>Boseaceae</taxon>
        <taxon>Bosea</taxon>
    </lineage>
</organism>
<dbReference type="Proteomes" id="UP001595976">
    <property type="component" value="Unassembled WGS sequence"/>
</dbReference>
<name>A0ABW0F1J2_9HYPH</name>
<evidence type="ECO:0000313" key="2">
    <source>
        <dbReference type="EMBL" id="MFC5292399.1"/>
    </source>
</evidence>
<dbReference type="RefSeq" id="WP_260347583.1">
    <property type="nucleotide sequence ID" value="NZ_JAOAOS010000001.1"/>
</dbReference>
<sequence>MADERVRIDALPAAVAVLDHEFPAMRAGQTVKLIVYDLVEALGIDVLASALSARLAISANLGDIGDADAALTNLGGTSVGISLFKSPDANSAAVALGLLDYLVRPGDLVIVHGVSARSGTLKANGAAVSRTTYADLDTAIYCGDAANPVAEWGYRCTNPANPTGSRSTTGTHIVLPNYRGEFIRGWDDGRGVDSGRSLWASQSQAIQSHTHGVTDPGHAHNHYQSLGTGGASPPAPGSGSAGGALSGMVLAGFAGISIQSTGGTETRPRNLSPLICIKY</sequence>
<proteinExistence type="predicted"/>
<dbReference type="Gene3D" id="3.90.1340.10">
    <property type="entry name" value="Phage tail collar domain"/>
    <property type="match status" value="1"/>
</dbReference>